<keyword evidence="4 6" id="KW-1133">Transmembrane helix</keyword>
<keyword evidence="7" id="KW-0732">Signal</keyword>
<feature type="chain" id="PRO_5014380389" evidence="7">
    <location>
        <begin position="26"/>
        <end position="156"/>
    </location>
</feature>
<evidence type="ECO:0000256" key="7">
    <source>
        <dbReference type="SAM" id="SignalP"/>
    </source>
</evidence>
<dbReference type="PANTHER" id="PTHR11616">
    <property type="entry name" value="SODIUM/CHLORIDE DEPENDENT TRANSPORTER"/>
    <property type="match status" value="1"/>
</dbReference>
<name>A0A2J8IPQ8_PANTR</name>
<organism evidence="8 9">
    <name type="scientific">Pan troglodytes</name>
    <name type="common">Chimpanzee</name>
    <dbReference type="NCBI Taxonomy" id="9598"/>
    <lineage>
        <taxon>Eukaryota</taxon>
        <taxon>Metazoa</taxon>
        <taxon>Chordata</taxon>
        <taxon>Craniata</taxon>
        <taxon>Vertebrata</taxon>
        <taxon>Euteleostomi</taxon>
        <taxon>Mammalia</taxon>
        <taxon>Eutheria</taxon>
        <taxon>Euarchontoglires</taxon>
        <taxon>Primates</taxon>
        <taxon>Haplorrhini</taxon>
        <taxon>Catarrhini</taxon>
        <taxon>Hominidae</taxon>
        <taxon>Pan</taxon>
    </lineage>
</organism>
<sequence>LLHSPTWSWSCCWCVECCCLAPWMASFTISSLTGQSWGPLSPGQLQPLQQQLLQRDQLLCWLRGLLHPGLHGCRAGRAHLQGGRVREISVALCCALCFVIDLSMVTDGGMYVFQLFDYYSASGTTLLWQAFWECVVVAWVYGADRFMDDIACMIGY</sequence>
<keyword evidence="3 6" id="KW-0812">Transmembrane</keyword>
<proteinExistence type="predicted"/>
<feature type="signal peptide" evidence="7">
    <location>
        <begin position="1"/>
        <end position="25"/>
    </location>
</feature>
<evidence type="ECO:0000256" key="5">
    <source>
        <dbReference type="ARBA" id="ARBA00023136"/>
    </source>
</evidence>
<dbReference type="PROSITE" id="PS50267">
    <property type="entry name" value="NA_NEUROTRAN_SYMP_3"/>
    <property type="match status" value="1"/>
</dbReference>
<protein>
    <submittedName>
        <fullName evidence="8">SLC6A8 isoform 10</fullName>
    </submittedName>
</protein>
<evidence type="ECO:0000256" key="1">
    <source>
        <dbReference type="ARBA" id="ARBA00004141"/>
    </source>
</evidence>
<keyword evidence="5 6" id="KW-0472">Membrane</keyword>
<reference evidence="8 9" key="1">
    <citation type="submission" date="2017-12" db="EMBL/GenBank/DDBJ databases">
        <title>High-resolution comparative analysis of great ape genomes.</title>
        <authorList>
            <person name="Pollen A."/>
            <person name="Hastie A."/>
            <person name="Hormozdiari F."/>
            <person name="Dougherty M."/>
            <person name="Liu R."/>
            <person name="Chaisson M."/>
            <person name="Hoppe E."/>
            <person name="Hill C."/>
            <person name="Pang A."/>
            <person name="Hillier L."/>
            <person name="Baker C."/>
            <person name="Armstrong J."/>
            <person name="Shendure J."/>
            <person name="Paten B."/>
            <person name="Wilson R."/>
            <person name="Chao H."/>
            <person name="Schneider V."/>
            <person name="Ventura M."/>
            <person name="Kronenberg Z."/>
            <person name="Murali S."/>
            <person name="Gordon D."/>
            <person name="Cantsilieris S."/>
            <person name="Munson K."/>
            <person name="Nelson B."/>
            <person name="Raja A."/>
            <person name="Underwood J."/>
            <person name="Diekhans M."/>
            <person name="Fiddes I."/>
            <person name="Haussler D."/>
            <person name="Eichler E."/>
        </authorList>
    </citation>
    <scope>NUCLEOTIDE SEQUENCE [LARGE SCALE GENOMIC DNA]</scope>
    <source>
        <strain evidence="8">Yerkes chimp pedigree #C0471</strain>
    </source>
</reference>
<comment type="subcellular location">
    <subcellularLocation>
        <location evidence="1">Membrane</location>
        <topology evidence="1">Multi-pass membrane protein</topology>
    </subcellularLocation>
</comment>
<dbReference type="GO" id="GO:0022857">
    <property type="term" value="F:transmembrane transporter activity"/>
    <property type="evidence" value="ECO:0007669"/>
    <property type="project" value="UniProtKB-ARBA"/>
</dbReference>
<dbReference type="EMBL" id="NBAG03000655">
    <property type="protein sequence ID" value="PNI12508.1"/>
    <property type="molecule type" value="Genomic_DNA"/>
</dbReference>
<evidence type="ECO:0000313" key="8">
    <source>
        <dbReference type="EMBL" id="PNI12508.1"/>
    </source>
</evidence>
<keyword evidence="2" id="KW-0813">Transport</keyword>
<evidence type="ECO:0000313" key="9">
    <source>
        <dbReference type="Proteomes" id="UP000236370"/>
    </source>
</evidence>
<dbReference type="Proteomes" id="UP000236370">
    <property type="component" value="Unassembled WGS sequence"/>
</dbReference>
<evidence type="ECO:0000256" key="4">
    <source>
        <dbReference type="ARBA" id="ARBA00022989"/>
    </source>
</evidence>
<dbReference type="PANTHER" id="PTHR11616:SF96">
    <property type="entry name" value="SODIUM- AND CHLORIDE-DEPENDENT CREATINE TRANSPORTER 1"/>
    <property type="match status" value="1"/>
</dbReference>
<feature type="transmembrane region" description="Helical" evidence="6">
    <location>
        <begin position="126"/>
        <end position="143"/>
    </location>
</feature>
<accession>A0A2J8IPQ8</accession>
<feature type="transmembrane region" description="Helical" evidence="6">
    <location>
        <begin position="88"/>
        <end position="106"/>
    </location>
</feature>
<dbReference type="GO" id="GO:0016020">
    <property type="term" value="C:membrane"/>
    <property type="evidence" value="ECO:0007669"/>
    <property type="project" value="UniProtKB-SubCell"/>
</dbReference>
<dbReference type="Pfam" id="PF00209">
    <property type="entry name" value="SNF"/>
    <property type="match status" value="1"/>
</dbReference>
<evidence type="ECO:0000256" key="2">
    <source>
        <dbReference type="ARBA" id="ARBA00022448"/>
    </source>
</evidence>
<feature type="non-terminal residue" evidence="8">
    <location>
        <position position="1"/>
    </location>
</feature>
<evidence type="ECO:0000256" key="3">
    <source>
        <dbReference type="ARBA" id="ARBA00022692"/>
    </source>
</evidence>
<dbReference type="InterPro" id="IPR000175">
    <property type="entry name" value="Na/ntran_symport"/>
</dbReference>
<dbReference type="AlphaFoldDB" id="A0A2J8IPQ8"/>
<dbReference type="SUPFAM" id="SSF161070">
    <property type="entry name" value="SNF-like"/>
    <property type="match status" value="1"/>
</dbReference>
<feature type="non-terminal residue" evidence="8">
    <location>
        <position position="156"/>
    </location>
</feature>
<gene>
    <name evidence="8" type="ORF">CK820_G0054369</name>
</gene>
<dbReference type="InterPro" id="IPR037272">
    <property type="entry name" value="SNS_sf"/>
</dbReference>
<comment type="caution">
    <text evidence="8">The sequence shown here is derived from an EMBL/GenBank/DDBJ whole genome shotgun (WGS) entry which is preliminary data.</text>
</comment>
<evidence type="ECO:0000256" key="6">
    <source>
        <dbReference type="SAM" id="Phobius"/>
    </source>
</evidence>